<dbReference type="GO" id="GO:0016020">
    <property type="term" value="C:membrane"/>
    <property type="evidence" value="ECO:0007669"/>
    <property type="project" value="UniProtKB-SubCell"/>
</dbReference>
<name>A0A0K9P822_ZOSMR</name>
<dbReference type="PANTHER" id="PTHR22936">
    <property type="entry name" value="RHOMBOID-RELATED"/>
    <property type="match status" value="1"/>
</dbReference>
<comment type="catalytic activity">
    <reaction evidence="6">
        <text>Cleaves type-1 transmembrane domains using a catalytic dyad composed of serine and histidine that are contributed by different transmembrane domains.</text>
        <dbReference type="EC" id="3.4.21.105"/>
    </reaction>
</comment>
<feature type="transmembrane region" description="Helical" evidence="6">
    <location>
        <begin position="127"/>
        <end position="148"/>
    </location>
</feature>
<dbReference type="InterPro" id="IPR002610">
    <property type="entry name" value="Peptidase_S54_rhomboid-like"/>
</dbReference>
<feature type="transmembrane region" description="Helical" evidence="6">
    <location>
        <begin position="226"/>
        <end position="248"/>
    </location>
</feature>
<evidence type="ECO:0000259" key="7">
    <source>
        <dbReference type="Pfam" id="PF01694"/>
    </source>
</evidence>
<comment type="caution">
    <text evidence="6">Lacks conserved residue(s) required for the propagation of feature annotation.</text>
</comment>
<evidence type="ECO:0000313" key="8">
    <source>
        <dbReference type="EMBL" id="KMZ65178.1"/>
    </source>
</evidence>
<dbReference type="AlphaFoldDB" id="A0A0K9P822"/>
<dbReference type="OrthoDB" id="418595at2759"/>
<gene>
    <name evidence="8" type="ORF">ZOSMA_331G00050</name>
</gene>
<organism evidence="8 9">
    <name type="scientific">Zostera marina</name>
    <name type="common">Eelgrass</name>
    <dbReference type="NCBI Taxonomy" id="29655"/>
    <lineage>
        <taxon>Eukaryota</taxon>
        <taxon>Viridiplantae</taxon>
        <taxon>Streptophyta</taxon>
        <taxon>Embryophyta</taxon>
        <taxon>Tracheophyta</taxon>
        <taxon>Spermatophyta</taxon>
        <taxon>Magnoliopsida</taxon>
        <taxon>Liliopsida</taxon>
        <taxon>Zosteraceae</taxon>
        <taxon>Zostera</taxon>
    </lineage>
</organism>
<comment type="function">
    <text evidence="6">Serine protease involved in intramembrane proteolysis.</text>
</comment>
<comment type="similarity">
    <text evidence="2 6">Belongs to the peptidase S54 family.</text>
</comment>
<feature type="transmembrane region" description="Helical" evidence="6">
    <location>
        <begin position="99"/>
        <end position="121"/>
    </location>
</feature>
<accession>A0A0K9P822</accession>
<keyword evidence="5 6" id="KW-0472">Membrane</keyword>
<dbReference type="OMA" id="YVSPKYI"/>
<evidence type="ECO:0000256" key="3">
    <source>
        <dbReference type="ARBA" id="ARBA00022692"/>
    </source>
</evidence>
<dbReference type="STRING" id="29655.A0A0K9P822"/>
<dbReference type="PANTHER" id="PTHR22936:SF86">
    <property type="entry name" value="RHOMBOID-LIKE PROTEIN 3"/>
    <property type="match status" value="1"/>
</dbReference>
<feature type="transmembrane region" description="Helical" evidence="6">
    <location>
        <begin position="155"/>
        <end position="173"/>
    </location>
</feature>
<feature type="transmembrane region" description="Helical" evidence="6">
    <location>
        <begin position="72"/>
        <end position="92"/>
    </location>
</feature>
<comment type="subcellular location">
    <subcellularLocation>
        <location evidence="1 6">Membrane</location>
        <topology evidence="1 6">Multi-pass membrane protein</topology>
    </subcellularLocation>
</comment>
<dbReference type="GO" id="GO:0004252">
    <property type="term" value="F:serine-type endopeptidase activity"/>
    <property type="evidence" value="ECO:0007669"/>
    <property type="project" value="InterPro"/>
</dbReference>
<dbReference type="Pfam" id="PF01694">
    <property type="entry name" value="Rhomboid"/>
    <property type="match status" value="1"/>
</dbReference>
<keyword evidence="6" id="KW-0378">Hydrolase</keyword>
<feature type="domain" description="Peptidase S54 rhomboid" evidence="7">
    <location>
        <begin position="62"/>
        <end position="197"/>
    </location>
</feature>
<dbReference type="SUPFAM" id="SSF144091">
    <property type="entry name" value="Rhomboid-like"/>
    <property type="match status" value="1"/>
</dbReference>
<keyword evidence="6" id="KW-0645">Protease</keyword>
<proteinExistence type="inferred from homology"/>
<sequence>MVVFVVTMYVNNCPSNDSDACVGNYLKRFAFQPIRENPIYGASTSTLMDMGASDRSTVVDKKQAWRLFTSTWLHAGFIQLLTTTLTMIVIGIHLERQFGFLRIGVIYLVSGFGGSVISALFNKLPTVASSAALCGLLGAMLGELIINWTIYSNKCAVIFTLLIITAINTTIGIVPRIDIFSLIGGFLSGLLIGMILLLRSQLNRINKTATPARSTAFLPKYKTYQLVVLLVALSLFAAGYAVSLVMLFEGKKGDQNCSWCHYFSCIPTASWSCKFD</sequence>
<keyword evidence="6" id="KW-0720">Serine protease</keyword>
<evidence type="ECO:0000313" key="9">
    <source>
        <dbReference type="Proteomes" id="UP000036987"/>
    </source>
</evidence>
<dbReference type="EMBL" id="LFYR01001059">
    <property type="protein sequence ID" value="KMZ65178.1"/>
    <property type="molecule type" value="Genomic_DNA"/>
</dbReference>
<evidence type="ECO:0000256" key="1">
    <source>
        <dbReference type="ARBA" id="ARBA00004141"/>
    </source>
</evidence>
<evidence type="ECO:0000256" key="5">
    <source>
        <dbReference type="ARBA" id="ARBA00023136"/>
    </source>
</evidence>
<dbReference type="InterPro" id="IPR035952">
    <property type="entry name" value="Rhomboid-like_sf"/>
</dbReference>
<reference evidence="9" key="1">
    <citation type="journal article" date="2016" name="Nature">
        <title>The genome of the seagrass Zostera marina reveals angiosperm adaptation to the sea.</title>
        <authorList>
            <person name="Olsen J.L."/>
            <person name="Rouze P."/>
            <person name="Verhelst B."/>
            <person name="Lin Y.-C."/>
            <person name="Bayer T."/>
            <person name="Collen J."/>
            <person name="Dattolo E."/>
            <person name="De Paoli E."/>
            <person name="Dittami S."/>
            <person name="Maumus F."/>
            <person name="Michel G."/>
            <person name="Kersting A."/>
            <person name="Lauritano C."/>
            <person name="Lohaus R."/>
            <person name="Toepel M."/>
            <person name="Tonon T."/>
            <person name="Vanneste K."/>
            <person name="Amirebrahimi M."/>
            <person name="Brakel J."/>
            <person name="Bostroem C."/>
            <person name="Chovatia M."/>
            <person name="Grimwood J."/>
            <person name="Jenkins J.W."/>
            <person name="Jueterbock A."/>
            <person name="Mraz A."/>
            <person name="Stam W.T."/>
            <person name="Tice H."/>
            <person name="Bornberg-Bauer E."/>
            <person name="Green P.J."/>
            <person name="Pearson G.A."/>
            <person name="Procaccini G."/>
            <person name="Duarte C.M."/>
            <person name="Schmutz J."/>
            <person name="Reusch T.B.H."/>
            <person name="Van de Peer Y."/>
        </authorList>
    </citation>
    <scope>NUCLEOTIDE SEQUENCE [LARGE SCALE GENOMIC DNA]</scope>
    <source>
        <strain evidence="9">cv. Finnish</strain>
    </source>
</reference>
<feature type="transmembrane region" description="Helical" evidence="6">
    <location>
        <begin position="179"/>
        <end position="198"/>
    </location>
</feature>
<protein>
    <recommendedName>
        <fullName evidence="6">RHOMBOID-like protein</fullName>
        <ecNumber evidence="6">3.4.21.105</ecNumber>
    </recommendedName>
</protein>
<keyword evidence="3 6" id="KW-0812">Transmembrane</keyword>
<dbReference type="Proteomes" id="UP000036987">
    <property type="component" value="Unassembled WGS sequence"/>
</dbReference>
<dbReference type="InterPro" id="IPR022764">
    <property type="entry name" value="Peptidase_S54_rhomboid_dom"/>
</dbReference>
<dbReference type="EC" id="3.4.21.105" evidence="6"/>
<dbReference type="Gene3D" id="1.20.1540.10">
    <property type="entry name" value="Rhomboid-like"/>
    <property type="match status" value="1"/>
</dbReference>
<evidence type="ECO:0000256" key="2">
    <source>
        <dbReference type="ARBA" id="ARBA00009045"/>
    </source>
</evidence>
<dbReference type="GO" id="GO:0006508">
    <property type="term" value="P:proteolysis"/>
    <property type="evidence" value="ECO:0007669"/>
    <property type="project" value="UniProtKB-KW"/>
</dbReference>
<comment type="caution">
    <text evidence="8">The sequence shown here is derived from an EMBL/GenBank/DDBJ whole genome shotgun (WGS) entry which is preliminary data.</text>
</comment>
<evidence type="ECO:0000256" key="4">
    <source>
        <dbReference type="ARBA" id="ARBA00022989"/>
    </source>
</evidence>
<keyword evidence="9" id="KW-1185">Reference proteome</keyword>
<evidence type="ECO:0000256" key="6">
    <source>
        <dbReference type="RuleBase" id="RU362115"/>
    </source>
</evidence>
<keyword evidence="4 6" id="KW-1133">Transmembrane helix</keyword>